<protein>
    <submittedName>
        <fullName evidence="1">Uncharacterized protein</fullName>
    </submittedName>
</protein>
<dbReference type="EMBL" id="JNBS01002708">
    <property type="protein sequence ID" value="OQR89570.1"/>
    <property type="molecule type" value="Genomic_DNA"/>
</dbReference>
<sequence>MTYCVTTKTPFIMTFDGMMMIMDTRENAIYVDDDAYASEPIVLEHAGRNNKLHRGAPTSLWFGDVVYLCSKRKKRYLSGKSMSSQLIWSAQCSTKAMFRIVSPQHFQGPVELQDQFSLVSVQWPHCVVGCAKSSKKLVLRRHVHDAIEFLVVDARHREYALSMLYRQRNPSIPIVYVSQDAFTIDLTPAADTVTAFAVVHS</sequence>
<evidence type="ECO:0000313" key="2">
    <source>
        <dbReference type="Proteomes" id="UP000243217"/>
    </source>
</evidence>
<dbReference type="AlphaFoldDB" id="A0A1V9YVG9"/>
<comment type="caution">
    <text evidence="1">The sequence shown here is derived from an EMBL/GenBank/DDBJ whole genome shotgun (WGS) entry which is preliminary data.</text>
</comment>
<dbReference type="OrthoDB" id="10654102at2759"/>
<organism evidence="1 2">
    <name type="scientific">Thraustotheca clavata</name>
    <dbReference type="NCBI Taxonomy" id="74557"/>
    <lineage>
        <taxon>Eukaryota</taxon>
        <taxon>Sar</taxon>
        <taxon>Stramenopiles</taxon>
        <taxon>Oomycota</taxon>
        <taxon>Saprolegniomycetes</taxon>
        <taxon>Saprolegniales</taxon>
        <taxon>Achlyaceae</taxon>
        <taxon>Thraustotheca</taxon>
    </lineage>
</organism>
<name>A0A1V9YVG9_9STRA</name>
<dbReference type="Proteomes" id="UP000243217">
    <property type="component" value="Unassembled WGS sequence"/>
</dbReference>
<accession>A0A1V9YVG9</accession>
<gene>
    <name evidence="1" type="ORF">THRCLA_09683</name>
</gene>
<keyword evidence="2" id="KW-1185">Reference proteome</keyword>
<reference evidence="1 2" key="1">
    <citation type="journal article" date="2014" name="Genome Biol. Evol.">
        <title>The secreted proteins of Achlya hypogyna and Thraustotheca clavata identify the ancestral oomycete secretome and reveal gene acquisitions by horizontal gene transfer.</title>
        <authorList>
            <person name="Misner I."/>
            <person name="Blouin N."/>
            <person name="Leonard G."/>
            <person name="Richards T.A."/>
            <person name="Lane C.E."/>
        </authorList>
    </citation>
    <scope>NUCLEOTIDE SEQUENCE [LARGE SCALE GENOMIC DNA]</scope>
    <source>
        <strain evidence="1 2">ATCC 34112</strain>
    </source>
</reference>
<proteinExistence type="predicted"/>
<evidence type="ECO:0000313" key="1">
    <source>
        <dbReference type="EMBL" id="OQR89570.1"/>
    </source>
</evidence>